<feature type="transmembrane region" description="Helical" evidence="10">
    <location>
        <begin position="76"/>
        <end position="94"/>
    </location>
</feature>
<evidence type="ECO:0000256" key="8">
    <source>
        <dbReference type="ARBA" id="ARBA00023315"/>
    </source>
</evidence>
<dbReference type="GeneID" id="97537250"/>
<sequence length="468" mass="54460">MVFSSLVFLFVFLPGIIFLYYISKDNYKNYLILVASLFFYAWGEPIYIVIMLISIVVNFIFGKKVCKDNDKNNRNIWLFMSIMFNISMLGIFKYTGFFIENINRMFGNNITNPGIALPLGISFFTFQAMSYVIDVYRDDAKVQKNLLHLALYISLFPQLVAGPIVRYQTVADQIENRKHTVQKFENGVSRFIIGLSKKVLLSNSLGMLADSVFNTQISELTVLSAWLGIIAYSLQIFFDFSGYSDMAIGLGNMFGFEFLENFNYPYISKSASEFWRRWHISLGSWFKDYIYIPLGGSKKGKLRNYINLFIVWFLTGFWHGASWTFIAWGLYFGILIAIEKAFLGKILDKIYPPISHLYLVLVVMIGWIFFRSNSFNYAFNYIKLLFGLDNNLLYNNLTIMYLNDYGYILILSVIFSIPIIPILKNKLHEFKETHAYYIIKSIVFMSMFGATVIELVNSTYNPFLYFRF</sequence>
<feature type="transmembrane region" description="Helical" evidence="10">
    <location>
        <begin position="30"/>
        <end position="56"/>
    </location>
</feature>
<evidence type="ECO:0000256" key="7">
    <source>
        <dbReference type="ARBA" id="ARBA00023136"/>
    </source>
</evidence>
<keyword evidence="12" id="KW-1185">Reference proteome</keyword>
<keyword evidence="4 9" id="KW-0808">Transferase</keyword>
<evidence type="ECO:0000256" key="10">
    <source>
        <dbReference type="SAM" id="Phobius"/>
    </source>
</evidence>
<evidence type="ECO:0000256" key="1">
    <source>
        <dbReference type="ARBA" id="ARBA00004651"/>
    </source>
</evidence>
<dbReference type="InterPro" id="IPR051085">
    <property type="entry name" value="MB_O-acyltransferase"/>
</dbReference>
<evidence type="ECO:0000256" key="3">
    <source>
        <dbReference type="ARBA" id="ARBA00022475"/>
    </source>
</evidence>
<dbReference type="InterPro" id="IPR024194">
    <property type="entry name" value="Ac/AlaTfrase_AlgI/DltB"/>
</dbReference>
<feature type="transmembrane region" description="Helical" evidence="10">
    <location>
        <begin position="115"/>
        <end position="133"/>
    </location>
</feature>
<protein>
    <submittedName>
        <fullName evidence="11">Membrane-bound 0-ACYL transferase,MBOAT family</fullName>
        <ecNumber evidence="11">2.3.1.-</ecNumber>
    </submittedName>
</protein>
<evidence type="ECO:0000256" key="6">
    <source>
        <dbReference type="ARBA" id="ARBA00022989"/>
    </source>
</evidence>
<keyword evidence="3 9" id="KW-1003">Cell membrane</keyword>
<feature type="transmembrane region" description="Helical" evidence="10">
    <location>
        <begin position="435"/>
        <end position="456"/>
    </location>
</feature>
<feature type="transmembrane region" description="Helical" evidence="10">
    <location>
        <begin position="302"/>
        <end position="319"/>
    </location>
</feature>
<dbReference type="PIRSF" id="PIRSF500217">
    <property type="entry name" value="AlgI"/>
    <property type="match status" value="1"/>
</dbReference>
<evidence type="ECO:0000313" key="11">
    <source>
        <dbReference type="EMBL" id="CEJ73507.1"/>
    </source>
</evidence>
<feature type="transmembrane region" description="Helical" evidence="10">
    <location>
        <begin position="350"/>
        <end position="370"/>
    </location>
</feature>
<dbReference type="InterPro" id="IPR004299">
    <property type="entry name" value="MBOAT_fam"/>
</dbReference>
<reference evidence="11 12" key="1">
    <citation type="submission" date="2014-11" db="EMBL/GenBank/DDBJ databases">
        <authorList>
            <person name="Aslett M.A."/>
            <person name="De Silva N."/>
        </authorList>
    </citation>
    <scope>NUCLEOTIDE SEQUENCE [LARGE SCALE GENOMIC DNA]</scope>
    <source>
        <strain evidence="11 12">ATCC9714</strain>
    </source>
</reference>
<keyword evidence="8 9" id="KW-0012">Acyltransferase</keyword>
<comment type="similarity">
    <text evidence="2 9">Belongs to the membrane-bound acyltransferase family.</text>
</comment>
<dbReference type="Proteomes" id="UP000032811">
    <property type="component" value="Chromosome 1"/>
</dbReference>
<dbReference type="EC" id="2.3.1.-" evidence="11"/>
<feature type="transmembrane region" description="Helical" evidence="10">
    <location>
        <begin position="405"/>
        <end position="423"/>
    </location>
</feature>
<dbReference type="EMBL" id="LN679998">
    <property type="protein sequence ID" value="CEJ73507.1"/>
    <property type="molecule type" value="Genomic_DNA"/>
</dbReference>
<comment type="subcellular location">
    <subcellularLocation>
        <location evidence="1">Cell membrane</location>
        <topology evidence="1">Multi-pass membrane protein</topology>
    </subcellularLocation>
</comment>
<dbReference type="InterPro" id="IPR028362">
    <property type="entry name" value="AlgI"/>
</dbReference>
<feature type="transmembrane region" description="Helical" evidence="10">
    <location>
        <begin position="145"/>
        <end position="167"/>
    </location>
</feature>
<evidence type="ECO:0000256" key="2">
    <source>
        <dbReference type="ARBA" id="ARBA00010323"/>
    </source>
</evidence>
<evidence type="ECO:0000256" key="5">
    <source>
        <dbReference type="ARBA" id="ARBA00022692"/>
    </source>
</evidence>
<feature type="transmembrane region" description="Helical" evidence="10">
    <location>
        <begin position="6"/>
        <end position="23"/>
    </location>
</feature>
<evidence type="ECO:0000256" key="9">
    <source>
        <dbReference type="PIRNR" id="PIRNR016636"/>
    </source>
</evidence>
<evidence type="ECO:0000256" key="4">
    <source>
        <dbReference type="ARBA" id="ARBA00022679"/>
    </source>
</evidence>
<dbReference type="PANTHER" id="PTHR13285">
    <property type="entry name" value="ACYLTRANSFERASE"/>
    <property type="match status" value="1"/>
</dbReference>
<gene>
    <name evidence="11" type="ORF">ATCC9714_13951</name>
</gene>
<accession>A0ABP1XV85</accession>
<keyword evidence="6 10" id="KW-1133">Transmembrane helix</keyword>
<keyword evidence="7 9" id="KW-0472">Membrane</keyword>
<dbReference type="GO" id="GO:0016746">
    <property type="term" value="F:acyltransferase activity"/>
    <property type="evidence" value="ECO:0007669"/>
    <property type="project" value="UniProtKB-KW"/>
</dbReference>
<dbReference type="PIRSF" id="PIRSF016636">
    <property type="entry name" value="AlgI_DltB"/>
    <property type="match status" value="1"/>
</dbReference>
<feature type="transmembrane region" description="Helical" evidence="10">
    <location>
        <begin position="220"/>
        <end position="238"/>
    </location>
</feature>
<keyword evidence="5 10" id="KW-0812">Transmembrane</keyword>
<evidence type="ECO:0000313" key="12">
    <source>
        <dbReference type="Proteomes" id="UP000032811"/>
    </source>
</evidence>
<name>A0ABP1XV85_PARSO</name>
<dbReference type="Pfam" id="PF03062">
    <property type="entry name" value="MBOAT"/>
    <property type="match status" value="1"/>
</dbReference>
<proteinExistence type="inferred from homology"/>
<dbReference type="PANTHER" id="PTHR13285:SF23">
    <property type="entry name" value="TEICHOIC ACID D-ALANYLTRANSFERASE"/>
    <property type="match status" value="1"/>
</dbReference>
<dbReference type="RefSeq" id="WP_057544848.1">
    <property type="nucleotide sequence ID" value="NZ_CDNJ01000003.1"/>
</dbReference>
<organism evidence="11 12">
    <name type="scientific">Paraclostridium sordellii</name>
    <name type="common">Clostridium sordellii</name>
    <dbReference type="NCBI Taxonomy" id="1505"/>
    <lineage>
        <taxon>Bacteria</taxon>
        <taxon>Bacillati</taxon>
        <taxon>Bacillota</taxon>
        <taxon>Clostridia</taxon>
        <taxon>Peptostreptococcales</taxon>
        <taxon>Peptostreptococcaceae</taxon>
        <taxon>Paraclostridium</taxon>
    </lineage>
</organism>